<keyword evidence="2" id="KW-0472">Membrane</keyword>
<dbReference type="AlphaFoldDB" id="A0AAD5X5B2"/>
<dbReference type="InterPro" id="IPR057352">
    <property type="entry name" value="TPR_TmcB/C"/>
</dbReference>
<gene>
    <name evidence="4" type="ORF">HK097_008391</name>
</gene>
<evidence type="ECO:0000313" key="4">
    <source>
        <dbReference type="EMBL" id="KAJ3050625.1"/>
    </source>
</evidence>
<feature type="transmembrane region" description="Helical" evidence="2">
    <location>
        <begin position="76"/>
        <end position="101"/>
    </location>
</feature>
<feature type="transmembrane region" description="Helical" evidence="2">
    <location>
        <begin position="768"/>
        <end position="790"/>
    </location>
</feature>
<dbReference type="Pfam" id="PF25474">
    <property type="entry name" value="TPR_TmcB"/>
    <property type="match status" value="1"/>
</dbReference>
<evidence type="ECO:0000256" key="1">
    <source>
        <dbReference type="SAM" id="MobiDB-lite"/>
    </source>
</evidence>
<dbReference type="PANTHER" id="PTHR31600">
    <property type="entry name" value="TINY MACROCYSTS PROTEIN B-RELATED"/>
    <property type="match status" value="1"/>
</dbReference>
<feature type="compositionally biased region" description="Low complexity" evidence="1">
    <location>
        <begin position="443"/>
        <end position="460"/>
    </location>
</feature>
<evidence type="ECO:0000259" key="3">
    <source>
        <dbReference type="Pfam" id="PF25474"/>
    </source>
</evidence>
<feature type="transmembrane region" description="Helical" evidence="2">
    <location>
        <begin position="857"/>
        <end position="875"/>
    </location>
</feature>
<comment type="caution">
    <text evidence="4">The sequence shown here is derived from an EMBL/GenBank/DDBJ whole genome shotgun (WGS) entry which is preliminary data.</text>
</comment>
<evidence type="ECO:0000313" key="5">
    <source>
        <dbReference type="Proteomes" id="UP001212841"/>
    </source>
</evidence>
<accession>A0AAD5X5B2</accession>
<protein>
    <recommendedName>
        <fullName evidence="3">TmcB/TmcC TPR repeats domain-containing protein</fullName>
    </recommendedName>
</protein>
<feature type="region of interest" description="Disordered" evidence="1">
    <location>
        <begin position="427"/>
        <end position="463"/>
    </location>
</feature>
<evidence type="ECO:0000256" key="2">
    <source>
        <dbReference type="SAM" id="Phobius"/>
    </source>
</evidence>
<feature type="domain" description="TmcB/TmcC TPR repeats" evidence="3">
    <location>
        <begin position="306"/>
        <end position="416"/>
    </location>
</feature>
<feature type="transmembrane region" description="Helical" evidence="2">
    <location>
        <begin position="49"/>
        <end position="70"/>
    </location>
</feature>
<feature type="transmembrane region" description="Helical" evidence="2">
    <location>
        <begin position="20"/>
        <end position="37"/>
    </location>
</feature>
<keyword evidence="2" id="KW-0812">Transmembrane</keyword>
<organism evidence="4 5">
    <name type="scientific">Rhizophlyctis rosea</name>
    <dbReference type="NCBI Taxonomy" id="64517"/>
    <lineage>
        <taxon>Eukaryota</taxon>
        <taxon>Fungi</taxon>
        <taxon>Fungi incertae sedis</taxon>
        <taxon>Chytridiomycota</taxon>
        <taxon>Chytridiomycota incertae sedis</taxon>
        <taxon>Chytridiomycetes</taxon>
        <taxon>Rhizophlyctidales</taxon>
        <taxon>Rhizophlyctidaceae</taxon>
        <taxon>Rhizophlyctis</taxon>
    </lineage>
</organism>
<keyword evidence="2" id="KW-1133">Transmembrane helix</keyword>
<dbReference type="InterPro" id="IPR052994">
    <property type="entry name" value="Tiny_macrocysts_regulators"/>
</dbReference>
<name>A0AAD5X5B2_9FUNG</name>
<keyword evidence="5" id="KW-1185">Reference proteome</keyword>
<feature type="region of interest" description="Disordered" evidence="1">
    <location>
        <begin position="495"/>
        <end position="526"/>
    </location>
</feature>
<reference evidence="4" key="1">
    <citation type="submission" date="2020-05" db="EMBL/GenBank/DDBJ databases">
        <title>Phylogenomic resolution of chytrid fungi.</title>
        <authorList>
            <person name="Stajich J.E."/>
            <person name="Amses K."/>
            <person name="Simmons R."/>
            <person name="Seto K."/>
            <person name="Myers J."/>
            <person name="Bonds A."/>
            <person name="Quandt C.A."/>
            <person name="Barry K."/>
            <person name="Liu P."/>
            <person name="Grigoriev I."/>
            <person name="Longcore J.E."/>
            <person name="James T.Y."/>
        </authorList>
    </citation>
    <scope>NUCLEOTIDE SEQUENCE</scope>
    <source>
        <strain evidence="4">JEL0318</strain>
    </source>
</reference>
<feature type="transmembrane region" description="Helical" evidence="2">
    <location>
        <begin position="1002"/>
        <end position="1029"/>
    </location>
</feature>
<dbReference type="PANTHER" id="PTHR31600:SF2">
    <property type="entry name" value="GAMETE ENRICHED GENE 10 PROTEIN-RELATED"/>
    <property type="match status" value="1"/>
</dbReference>
<dbReference type="EMBL" id="JADGJD010000492">
    <property type="protein sequence ID" value="KAJ3050625.1"/>
    <property type="molecule type" value="Genomic_DNA"/>
</dbReference>
<dbReference type="Proteomes" id="UP001212841">
    <property type="component" value="Unassembled WGS sequence"/>
</dbReference>
<sequence>MSRTILVFMGYFARMKNQLIIELVFLLFIIVLHVHYEPYFDERVNNFRIAFFTLPFLSILVGTICWFSGLSESETSWAPVALLIATIPVGLIGGWILAVFVRRQKVRRIMLNIQNKYQVGAKDIEDGTAQPDKKILRSVMVNGNALNGKTSRRGSRRRSVFGQTLALATGEDSKEFVEDIETVAAAMMERYGQAVSKKAVRLPSVFRHSSEADLAMRFLRDSEASAAAIQIMHIVFKEAMEQFPKNAQLNLMYSFYLAAWTSDTESTIQYLTAAKSYKPAIDVRFRIFMEERDFEQGQHAHDLAASSLNVATYVEVQSMERQAVESHLESLHAMKAFWNYLAQDSMDPSVLPSYLALMHRTQDSAQKFYEKLVARYPRSKNTLRMYAKYLMVVVNNIELGQELLNRADEIEAQEARDIRERAASLPTASLHPSGMPGEDQPTLSAASSILSGSSSSIMGMPETIPEEPRVVNGASTMEQLPMDNSMSGFRRPDMSTEMMPQKRGSMKQGTETAGMRRPPTSPPQEELNLDDINVIGSGEGVQFVHKAKSIASSNTSRKEFRRLKARQARLKDNLLAPVTKFSYYVRAACLIILGLLIANFQVSQGLFDAPSTFLESLLTTTRMRRNVILLAQQFRMASWWAQLGEQAAWQNQISVATTNADRQATYLPQLFQYNDDVDAAQILQPQRHGFDAPKQVVTTNYYDLARIATESGHNLCEYAWEVWSQPDFLQNKYLRFWLTNALRIGDAFNQLCTAALNSFLDSTKSRNALVIVLMMLMIFGICMAGAFIHLTLRHGRRKQLIVLKTLSKVPGSDRRRIVADLEEEIEGLFEIEDNAERRDAMKHPSVEQKGFLRSHTVLYLVALMFLAGLALSQFVPPLLSMQYSEKAARLVMASNERRYHFQAVLYLSHELPAQDATIWGQYEVQDQLTLRIHALEDLVLSGIDNMLDVFIEHATAFLVSSDHTYNSPDLYFMQNLESDLAEGLRTVDNVIIQIERDRSANFIQIGTVLFSVCIAYFVAFYILVFYLIISAARTQMAMIVTVLFWIPNEVALKSAEIQKYLVSGSVEATEE</sequence>
<proteinExistence type="predicted"/>